<dbReference type="AlphaFoldDB" id="A0A833HRE8"/>
<dbReference type="Gene3D" id="3.40.50.10240">
    <property type="entry name" value="Thiamin pyrophosphokinase, catalytic domain"/>
    <property type="match status" value="1"/>
</dbReference>
<evidence type="ECO:0000256" key="1">
    <source>
        <dbReference type="ARBA" id="ARBA00022679"/>
    </source>
</evidence>
<reference evidence="7 8" key="1">
    <citation type="submission" date="2019-10" db="EMBL/GenBank/DDBJ databases">
        <title>Alkaliphilus serpentinus sp. nov. and Alkaliphilus pronyensis sp. nov., two novel anaerobic alkaliphilic species isolated from the serpentinized-hosted hydrothermal field of the Prony Bay (New Caledonia).</title>
        <authorList>
            <person name="Postec A."/>
        </authorList>
    </citation>
    <scope>NUCLEOTIDE SEQUENCE [LARGE SCALE GENOMIC DNA]</scope>
    <source>
        <strain evidence="7 8">LacT</strain>
    </source>
</reference>
<accession>A0A833HRE8</accession>
<evidence type="ECO:0000256" key="3">
    <source>
        <dbReference type="ARBA" id="ARBA00022777"/>
    </source>
</evidence>
<keyword evidence="2" id="KW-0547">Nucleotide-binding</keyword>
<dbReference type="SMART" id="SM00983">
    <property type="entry name" value="TPK_B1_binding"/>
    <property type="match status" value="1"/>
</dbReference>
<dbReference type="InterPro" id="IPR007371">
    <property type="entry name" value="TPK_catalytic"/>
</dbReference>
<dbReference type="GO" id="GO:0016301">
    <property type="term" value="F:kinase activity"/>
    <property type="evidence" value="ECO:0007669"/>
    <property type="project" value="UniProtKB-KW"/>
</dbReference>
<dbReference type="InterPro" id="IPR006282">
    <property type="entry name" value="Thi_PPkinase"/>
</dbReference>
<dbReference type="EC" id="2.7.6.2" evidence="5"/>
<dbReference type="GO" id="GO:0005524">
    <property type="term" value="F:ATP binding"/>
    <property type="evidence" value="ECO:0007669"/>
    <property type="project" value="UniProtKB-KW"/>
</dbReference>
<dbReference type="Pfam" id="PF04265">
    <property type="entry name" value="TPK_B1_binding"/>
    <property type="match status" value="1"/>
</dbReference>
<dbReference type="GO" id="GO:0006772">
    <property type="term" value="P:thiamine metabolic process"/>
    <property type="evidence" value="ECO:0007669"/>
    <property type="project" value="UniProtKB-UniRule"/>
</dbReference>
<dbReference type="EMBL" id="WBZB01000004">
    <property type="protein sequence ID" value="KAB3533131.1"/>
    <property type="molecule type" value="Genomic_DNA"/>
</dbReference>
<dbReference type="RefSeq" id="WP_151864456.1">
    <property type="nucleotide sequence ID" value="NZ_WBZB01000004.1"/>
</dbReference>
<dbReference type="OrthoDB" id="9804377at2"/>
<evidence type="ECO:0000313" key="8">
    <source>
        <dbReference type="Proteomes" id="UP000465601"/>
    </source>
</evidence>
<dbReference type="NCBIfam" id="TIGR01378">
    <property type="entry name" value="thi_PPkinase"/>
    <property type="match status" value="1"/>
</dbReference>
<evidence type="ECO:0000256" key="5">
    <source>
        <dbReference type="NCBIfam" id="TIGR01378"/>
    </source>
</evidence>
<gene>
    <name evidence="7" type="ORF">F8153_00855</name>
</gene>
<dbReference type="SUPFAM" id="SSF63862">
    <property type="entry name" value="Thiamin pyrophosphokinase, substrate-binding domain"/>
    <property type="match status" value="1"/>
</dbReference>
<proteinExistence type="predicted"/>
<keyword evidence="8" id="KW-1185">Reference proteome</keyword>
<dbReference type="Proteomes" id="UP000465601">
    <property type="component" value="Unassembled WGS sequence"/>
</dbReference>
<dbReference type="GO" id="GO:0030975">
    <property type="term" value="F:thiamine binding"/>
    <property type="evidence" value="ECO:0007669"/>
    <property type="project" value="InterPro"/>
</dbReference>
<feature type="domain" description="Thiamin pyrophosphokinase thiamin-binding" evidence="6">
    <location>
        <begin position="138"/>
        <end position="205"/>
    </location>
</feature>
<dbReference type="InterPro" id="IPR007373">
    <property type="entry name" value="Thiamin_PyroPKinase_B1-bd"/>
</dbReference>
<dbReference type="InterPro" id="IPR036371">
    <property type="entry name" value="TPK_B1-bd_sf"/>
</dbReference>
<dbReference type="InterPro" id="IPR053149">
    <property type="entry name" value="TPK"/>
</dbReference>
<evidence type="ECO:0000259" key="6">
    <source>
        <dbReference type="SMART" id="SM00983"/>
    </source>
</evidence>
<dbReference type="InterPro" id="IPR036759">
    <property type="entry name" value="TPK_catalytic_sf"/>
</dbReference>
<evidence type="ECO:0000256" key="4">
    <source>
        <dbReference type="ARBA" id="ARBA00022840"/>
    </source>
</evidence>
<dbReference type="GO" id="GO:0009229">
    <property type="term" value="P:thiamine diphosphate biosynthetic process"/>
    <property type="evidence" value="ECO:0007669"/>
    <property type="project" value="InterPro"/>
</dbReference>
<name>A0A833HRE8_9FIRM</name>
<sequence>MRVLIIANGEIGDLKFLEELLSNHNYVICADGAAKYLRLLNIKPDILMGDFDSIDERDLQWMKNHHVEIYEYPARKNFTDTELAIDYAMELKPQLITIVGGVGSRWDHSISNMLLLYKILNSGIEGVILNETNRVTITSSFLELDRINGKTLSIIPITSLVKGVTLKGMEYPLNNYDITMGASIGVSNMIKGEKGSIQLSEGVLLVFQSSEED</sequence>
<dbReference type="PANTHER" id="PTHR41299">
    <property type="entry name" value="THIAMINE PYROPHOSPHOKINASE"/>
    <property type="match status" value="1"/>
</dbReference>
<organism evidence="7 8">
    <name type="scientific">Alkaliphilus serpentinus</name>
    <dbReference type="NCBI Taxonomy" id="1482731"/>
    <lineage>
        <taxon>Bacteria</taxon>
        <taxon>Bacillati</taxon>
        <taxon>Bacillota</taxon>
        <taxon>Clostridia</taxon>
        <taxon>Peptostreptococcales</taxon>
        <taxon>Natronincolaceae</taxon>
        <taxon>Alkaliphilus</taxon>
    </lineage>
</organism>
<keyword evidence="3 7" id="KW-0418">Kinase</keyword>
<protein>
    <recommendedName>
        <fullName evidence="5">Thiamine diphosphokinase</fullName>
        <ecNumber evidence="5">2.7.6.2</ecNumber>
    </recommendedName>
</protein>
<dbReference type="SUPFAM" id="SSF63999">
    <property type="entry name" value="Thiamin pyrophosphokinase, catalytic domain"/>
    <property type="match status" value="1"/>
</dbReference>
<dbReference type="PANTHER" id="PTHR41299:SF1">
    <property type="entry name" value="THIAMINE PYROPHOSPHOKINASE"/>
    <property type="match status" value="1"/>
</dbReference>
<dbReference type="CDD" id="cd07995">
    <property type="entry name" value="TPK"/>
    <property type="match status" value="1"/>
</dbReference>
<keyword evidence="1 7" id="KW-0808">Transferase</keyword>
<comment type="caution">
    <text evidence="7">The sequence shown here is derived from an EMBL/GenBank/DDBJ whole genome shotgun (WGS) entry which is preliminary data.</text>
</comment>
<evidence type="ECO:0000313" key="7">
    <source>
        <dbReference type="EMBL" id="KAB3533131.1"/>
    </source>
</evidence>
<dbReference type="GO" id="GO:0004788">
    <property type="term" value="F:thiamine diphosphokinase activity"/>
    <property type="evidence" value="ECO:0007669"/>
    <property type="project" value="UniProtKB-UniRule"/>
</dbReference>
<evidence type="ECO:0000256" key="2">
    <source>
        <dbReference type="ARBA" id="ARBA00022741"/>
    </source>
</evidence>
<keyword evidence="4" id="KW-0067">ATP-binding</keyword>
<dbReference type="Pfam" id="PF04263">
    <property type="entry name" value="TPK_catalytic"/>
    <property type="match status" value="1"/>
</dbReference>